<dbReference type="AlphaFoldDB" id="A0A1B6I777"/>
<accession>A0A1B6I777</accession>
<feature type="non-terminal residue" evidence="1">
    <location>
        <position position="105"/>
    </location>
</feature>
<proteinExistence type="predicted"/>
<feature type="non-terminal residue" evidence="1">
    <location>
        <position position="1"/>
    </location>
</feature>
<protein>
    <submittedName>
        <fullName evidence="1">Uncharacterized protein</fullName>
    </submittedName>
</protein>
<reference evidence="1" key="1">
    <citation type="submission" date="2015-11" db="EMBL/GenBank/DDBJ databases">
        <title>De novo transcriptome assembly of four potential Pierce s Disease insect vectors from Arizona vineyards.</title>
        <authorList>
            <person name="Tassone E.E."/>
        </authorList>
    </citation>
    <scope>NUCLEOTIDE SEQUENCE</scope>
</reference>
<dbReference type="Gene3D" id="3.40.50.1110">
    <property type="entry name" value="SGNH hydrolase"/>
    <property type="match status" value="1"/>
</dbReference>
<organism evidence="1">
    <name type="scientific">Homalodisca liturata</name>
    <dbReference type="NCBI Taxonomy" id="320908"/>
    <lineage>
        <taxon>Eukaryota</taxon>
        <taxon>Metazoa</taxon>
        <taxon>Ecdysozoa</taxon>
        <taxon>Arthropoda</taxon>
        <taxon>Hexapoda</taxon>
        <taxon>Insecta</taxon>
        <taxon>Pterygota</taxon>
        <taxon>Neoptera</taxon>
        <taxon>Paraneoptera</taxon>
        <taxon>Hemiptera</taxon>
        <taxon>Auchenorrhyncha</taxon>
        <taxon>Membracoidea</taxon>
        <taxon>Cicadellidae</taxon>
        <taxon>Cicadellinae</taxon>
        <taxon>Proconiini</taxon>
        <taxon>Homalodisca</taxon>
    </lineage>
</organism>
<evidence type="ECO:0000313" key="1">
    <source>
        <dbReference type="EMBL" id="JAS82757.1"/>
    </source>
</evidence>
<gene>
    <name evidence="1" type="ORF">g.59434</name>
</gene>
<dbReference type="EMBL" id="GECU01024949">
    <property type="protein sequence ID" value="JAS82757.1"/>
    <property type="molecule type" value="Transcribed_RNA"/>
</dbReference>
<sequence>FLKNADISKMCRELSALIKTLQETVSSIILLTLPPIPKLEKKYGTSHFKLLEKYNSHIRSLENEEYVRIADICPLYLSSSPHQKCLMHLFEQFFSGRARRPDFIH</sequence>
<dbReference type="InterPro" id="IPR036514">
    <property type="entry name" value="SGNH_hydro_sf"/>
</dbReference>
<name>A0A1B6I777_9HEMI</name>